<protein>
    <submittedName>
        <fullName evidence="3">TadE-like protein</fullName>
    </submittedName>
</protein>
<proteinExistence type="predicted"/>
<gene>
    <name evidence="3" type="ORF">SAMN04488045_3681</name>
</gene>
<evidence type="ECO:0000313" key="3">
    <source>
        <dbReference type="EMBL" id="SEG62571.1"/>
    </source>
</evidence>
<evidence type="ECO:0000256" key="1">
    <source>
        <dbReference type="SAM" id="Phobius"/>
    </source>
</evidence>
<dbReference type="RefSeq" id="WP_103911837.1">
    <property type="nucleotide sequence ID" value="NZ_FNUZ01000008.1"/>
</dbReference>
<dbReference type="Proteomes" id="UP000236752">
    <property type="component" value="Unassembled WGS sequence"/>
</dbReference>
<accession>A0A1H6BPE8</accession>
<keyword evidence="1" id="KW-1133">Transmembrane helix</keyword>
<keyword evidence="1" id="KW-0472">Membrane</keyword>
<keyword evidence="4" id="KW-1185">Reference proteome</keyword>
<dbReference type="InterPro" id="IPR012495">
    <property type="entry name" value="TadE-like_dom"/>
</dbReference>
<keyword evidence="1" id="KW-0812">Transmembrane</keyword>
<evidence type="ECO:0000259" key="2">
    <source>
        <dbReference type="Pfam" id="PF07811"/>
    </source>
</evidence>
<feature type="domain" description="TadE-like" evidence="2">
    <location>
        <begin position="17"/>
        <end position="59"/>
    </location>
</feature>
<dbReference type="OrthoDB" id="7865585at2"/>
<feature type="transmembrane region" description="Helical" evidence="1">
    <location>
        <begin position="20"/>
        <end position="47"/>
    </location>
</feature>
<sequence length="210" mass="22533">MVNVSRTIRRLLDGEDGVTLVEALMVMPIVLIAITTMVELGVAVFYWNQTVKAVQIGARHASVSSPMMTMETYDTFMEAELSTLEEGVALPNNRISTSCGQGSAPCDGVAMNRLLTGGDGICGRRSPRIGVCDVAPWIDADNILITYTRSGLGYVGRPYGQVSTITVETVDLTFDFMILDSLLPVLGTIAMPPNSVSVTSEDLSSCNTRC</sequence>
<evidence type="ECO:0000313" key="4">
    <source>
        <dbReference type="Proteomes" id="UP000236752"/>
    </source>
</evidence>
<organism evidence="3 4">
    <name type="scientific">Thalassococcus halodurans</name>
    <dbReference type="NCBI Taxonomy" id="373675"/>
    <lineage>
        <taxon>Bacteria</taxon>
        <taxon>Pseudomonadati</taxon>
        <taxon>Pseudomonadota</taxon>
        <taxon>Alphaproteobacteria</taxon>
        <taxon>Rhodobacterales</taxon>
        <taxon>Roseobacteraceae</taxon>
        <taxon>Thalassococcus</taxon>
    </lineage>
</organism>
<name>A0A1H6BPE8_9RHOB</name>
<dbReference type="Pfam" id="PF07811">
    <property type="entry name" value="TadE"/>
    <property type="match status" value="1"/>
</dbReference>
<dbReference type="AlphaFoldDB" id="A0A1H6BPE8"/>
<reference evidence="3 4" key="1">
    <citation type="submission" date="2016-10" db="EMBL/GenBank/DDBJ databases">
        <authorList>
            <person name="de Groot N.N."/>
        </authorList>
    </citation>
    <scope>NUCLEOTIDE SEQUENCE [LARGE SCALE GENOMIC DNA]</scope>
    <source>
        <strain evidence="3 4">DSM 26915</strain>
    </source>
</reference>
<dbReference type="EMBL" id="FNUZ01000008">
    <property type="protein sequence ID" value="SEG62571.1"/>
    <property type="molecule type" value="Genomic_DNA"/>
</dbReference>